<dbReference type="EMBL" id="KV423985">
    <property type="protein sequence ID" value="KZT55979.1"/>
    <property type="molecule type" value="Genomic_DNA"/>
</dbReference>
<keyword evidence="2 5" id="KW-0808">Transferase</keyword>
<dbReference type="GO" id="GO:0000166">
    <property type="term" value="F:nucleotide binding"/>
    <property type="evidence" value="ECO:0007669"/>
    <property type="project" value="UniProtKB-KW"/>
</dbReference>
<comment type="similarity">
    <text evidence="1 5">Belongs to the tRNA nucleotidyltransferase/poly(A) polymerase family.</text>
</comment>
<dbReference type="GO" id="GO:0003723">
    <property type="term" value="F:RNA binding"/>
    <property type="evidence" value="ECO:0007669"/>
    <property type="project" value="UniProtKB-KW"/>
</dbReference>
<evidence type="ECO:0000256" key="1">
    <source>
        <dbReference type="ARBA" id="ARBA00007265"/>
    </source>
</evidence>
<keyword evidence="10" id="KW-1185">Reference proteome</keyword>
<feature type="region of interest" description="Disordered" evidence="6">
    <location>
        <begin position="512"/>
        <end position="535"/>
    </location>
</feature>
<dbReference type="GO" id="GO:0052929">
    <property type="term" value="F:ATP:3'-cytidine-cytidine-tRNA adenylyltransferase activity"/>
    <property type="evidence" value="ECO:0007669"/>
    <property type="project" value="TreeGrafter"/>
</dbReference>
<evidence type="ECO:0000259" key="8">
    <source>
        <dbReference type="Pfam" id="PF12627"/>
    </source>
</evidence>
<evidence type="ECO:0000313" key="10">
    <source>
        <dbReference type="Proteomes" id="UP000076842"/>
    </source>
</evidence>
<dbReference type="Gene3D" id="1.10.3090.10">
    <property type="entry name" value="cca-adding enzyme, domain 2"/>
    <property type="match status" value="1"/>
</dbReference>
<evidence type="ECO:0000313" key="9">
    <source>
        <dbReference type="EMBL" id="KZT55979.1"/>
    </source>
</evidence>
<dbReference type="InterPro" id="IPR002646">
    <property type="entry name" value="PolA_pol_head_dom"/>
</dbReference>
<dbReference type="GO" id="GO:0052927">
    <property type="term" value="F:CC tRNA cytidylyltransferase activity"/>
    <property type="evidence" value="ECO:0007669"/>
    <property type="project" value="TreeGrafter"/>
</dbReference>
<reference evidence="9 10" key="1">
    <citation type="journal article" date="2016" name="Mol. Biol. Evol.">
        <title>Comparative Genomics of Early-Diverging Mushroom-Forming Fungi Provides Insights into the Origins of Lignocellulose Decay Capabilities.</title>
        <authorList>
            <person name="Nagy L.G."/>
            <person name="Riley R."/>
            <person name="Tritt A."/>
            <person name="Adam C."/>
            <person name="Daum C."/>
            <person name="Floudas D."/>
            <person name="Sun H."/>
            <person name="Yadav J.S."/>
            <person name="Pangilinan J."/>
            <person name="Larsson K.H."/>
            <person name="Matsuura K."/>
            <person name="Barry K."/>
            <person name="Labutti K."/>
            <person name="Kuo R."/>
            <person name="Ohm R.A."/>
            <person name="Bhattacharya S.S."/>
            <person name="Shirouzu T."/>
            <person name="Yoshinaga Y."/>
            <person name="Martin F.M."/>
            <person name="Grigoriev I.V."/>
            <person name="Hibbett D.S."/>
        </authorList>
    </citation>
    <scope>NUCLEOTIDE SEQUENCE [LARGE SCALE GENOMIC DNA]</scope>
    <source>
        <strain evidence="9 10">HHB12733</strain>
    </source>
</reference>
<feature type="domain" description="Poly A polymerase head" evidence="7">
    <location>
        <begin position="35"/>
        <end position="172"/>
    </location>
</feature>
<dbReference type="OrthoDB" id="445712at2759"/>
<dbReference type="STRING" id="1353952.A0A165F1A3"/>
<gene>
    <name evidence="9" type="ORF">CALCODRAFT_436382</name>
</gene>
<evidence type="ECO:0000256" key="4">
    <source>
        <dbReference type="ARBA" id="ARBA00022884"/>
    </source>
</evidence>
<dbReference type="PANTHER" id="PTHR13734">
    <property type="entry name" value="TRNA-NUCLEOTIDYLTRANSFERASE"/>
    <property type="match status" value="1"/>
</dbReference>
<protein>
    <recommendedName>
        <fullName evidence="11">Poly A polymerase C-terminal region-like protein</fullName>
    </recommendedName>
</protein>
<dbReference type="InterPro" id="IPR043519">
    <property type="entry name" value="NT_sf"/>
</dbReference>
<dbReference type="InterPro" id="IPR032828">
    <property type="entry name" value="PolyA_RNA-bd"/>
</dbReference>
<evidence type="ECO:0000256" key="3">
    <source>
        <dbReference type="ARBA" id="ARBA00022741"/>
    </source>
</evidence>
<dbReference type="AlphaFoldDB" id="A0A165F1A3"/>
<organism evidence="9 10">
    <name type="scientific">Calocera cornea HHB12733</name>
    <dbReference type="NCBI Taxonomy" id="1353952"/>
    <lineage>
        <taxon>Eukaryota</taxon>
        <taxon>Fungi</taxon>
        <taxon>Dikarya</taxon>
        <taxon>Basidiomycota</taxon>
        <taxon>Agaricomycotina</taxon>
        <taxon>Dacrymycetes</taxon>
        <taxon>Dacrymycetales</taxon>
        <taxon>Dacrymycetaceae</taxon>
        <taxon>Calocera</taxon>
    </lineage>
</organism>
<evidence type="ECO:0008006" key="11">
    <source>
        <dbReference type="Google" id="ProtNLM"/>
    </source>
</evidence>
<dbReference type="CDD" id="cd05398">
    <property type="entry name" value="NT_ClassII-CCAase"/>
    <property type="match status" value="1"/>
</dbReference>
<dbReference type="Gene3D" id="3.30.460.10">
    <property type="entry name" value="Beta Polymerase, domain 2"/>
    <property type="match status" value="1"/>
</dbReference>
<accession>A0A165F1A3</accession>
<evidence type="ECO:0000256" key="5">
    <source>
        <dbReference type="RuleBase" id="RU003953"/>
    </source>
</evidence>
<dbReference type="InParanoid" id="A0A165F1A3"/>
<dbReference type="Proteomes" id="UP000076842">
    <property type="component" value="Unassembled WGS sequence"/>
</dbReference>
<sequence>MSITLDPREDQICTILDDYAKFRKQEHPEEPAVECRIAGGWVRDKLLGLASDDIDVALSTMTGLPFALGLSGFCKERNVPCGKFTKIEANPEKSKHLETTKFDVLGLEMDFVNLRAEDYAADSRVPVQRFGTPLEDALRRDLTINALFYNVHTRQVEDYTEKGLTDLKNGICRTPMPPRQTFLDDPLRVPRAIRFSSRFNFSLDPELQAAAALPEVKDALIQKVSRERVGIEMEKTLKGPNPLLAIHHIHKLTLYKAIYWLTPAATATLSGEPLAEDTGLIAASILHHLLKAPDTAYLTILSRAREDAQVRKRLYLAADLTPYGNLTYVEKKKSAPAVEGIIREGLKLGNHDITSTACLFAASQLLTQPVLSRFPPPERKSIGLVLRNSSVHDHVKGAHWEDSMAFSLVQDLIPYWDLHAGSLDDGAEQVLRAYELFVARIEALGLPAAIEEKPRLDGKEIAATLNIRPGPAIAPILNSVVGWQLEHPEGTKEEGRAWLVQQVEQGAIKVDTPGAAAKVQRGGDGEGASKRARKK</sequence>
<keyword evidence="4 5" id="KW-0694">RNA-binding</keyword>
<dbReference type="FunFam" id="3.30.460.10:FF:000019">
    <property type="entry name" value="tRNA nucleotidyltransferase cca2"/>
    <property type="match status" value="1"/>
</dbReference>
<dbReference type="Pfam" id="PF12627">
    <property type="entry name" value="PolyA_pol_RNAbd"/>
    <property type="match status" value="1"/>
</dbReference>
<proteinExistence type="inferred from homology"/>
<dbReference type="PANTHER" id="PTHR13734:SF5">
    <property type="entry name" value="CCA TRNA NUCLEOTIDYLTRANSFERASE, MITOCHONDRIAL"/>
    <property type="match status" value="1"/>
</dbReference>
<dbReference type="SUPFAM" id="SSF81891">
    <property type="entry name" value="Poly A polymerase C-terminal region-like"/>
    <property type="match status" value="1"/>
</dbReference>
<feature type="domain" description="tRNA nucleotidyltransferase/poly(A) polymerase RNA and SrmB- binding" evidence="8">
    <location>
        <begin position="201"/>
        <end position="258"/>
    </location>
</feature>
<evidence type="ECO:0000259" key="7">
    <source>
        <dbReference type="Pfam" id="PF01743"/>
    </source>
</evidence>
<dbReference type="GO" id="GO:0005739">
    <property type="term" value="C:mitochondrion"/>
    <property type="evidence" value="ECO:0007669"/>
    <property type="project" value="UniProtKB-ARBA"/>
</dbReference>
<dbReference type="SUPFAM" id="SSF81301">
    <property type="entry name" value="Nucleotidyltransferase"/>
    <property type="match status" value="1"/>
</dbReference>
<dbReference type="Pfam" id="PF01743">
    <property type="entry name" value="PolyA_pol"/>
    <property type="match status" value="1"/>
</dbReference>
<dbReference type="FunCoup" id="A0A165F1A3">
    <property type="interactions" value="515"/>
</dbReference>
<evidence type="ECO:0000256" key="2">
    <source>
        <dbReference type="ARBA" id="ARBA00022679"/>
    </source>
</evidence>
<evidence type="ECO:0000256" key="6">
    <source>
        <dbReference type="SAM" id="MobiDB-lite"/>
    </source>
</evidence>
<dbReference type="GO" id="GO:0001680">
    <property type="term" value="P:tRNA 3'-terminal CCA addition"/>
    <property type="evidence" value="ECO:0007669"/>
    <property type="project" value="TreeGrafter"/>
</dbReference>
<keyword evidence="3" id="KW-0547">Nucleotide-binding</keyword>
<name>A0A165F1A3_9BASI</name>